<feature type="compositionally biased region" description="Basic and acidic residues" evidence="2">
    <location>
        <begin position="26"/>
        <end position="37"/>
    </location>
</feature>
<feature type="compositionally biased region" description="Basic residues" evidence="2">
    <location>
        <begin position="8"/>
        <end position="19"/>
    </location>
</feature>
<proteinExistence type="predicted"/>
<dbReference type="AlphaFoldDB" id="U1FXQ6"/>
<keyword evidence="4" id="KW-1185">Reference proteome</keyword>
<protein>
    <submittedName>
        <fullName evidence="3">Uncharacterized protein</fullName>
    </submittedName>
</protein>
<reference evidence="4" key="1">
    <citation type="journal article" date="2014" name="BMC Genomics">
        <title>Genome characteristics reveal the impact of lichenization on lichen-forming fungus Endocarpon pusillum Hedwig (Verrucariales, Ascomycota).</title>
        <authorList>
            <person name="Wang Y.-Y."/>
            <person name="Liu B."/>
            <person name="Zhang X.-Y."/>
            <person name="Zhou Q.-M."/>
            <person name="Zhang T."/>
            <person name="Li H."/>
            <person name="Yu Y.-F."/>
            <person name="Zhang X.-L."/>
            <person name="Hao X.-Y."/>
            <person name="Wang M."/>
            <person name="Wang L."/>
            <person name="Wei J.-C."/>
        </authorList>
    </citation>
    <scope>NUCLEOTIDE SEQUENCE [LARGE SCALE GENOMIC DNA]</scope>
    <source>
        <strain evidence="4">Z07020 / HMAS-L-300199</strain>
    </source>
</reference>
<dbReference type="HOGENOM" id="CLU_416794_0_0_1"/>
<gene>
    <name evidence="3" type="ORF">EPUS_03664</name>
</gene>
<feature type="region of interest" description="Disordered" evidence="2">
    <location>
        <begin position="1"/>
        <end position="40"/>
    </location>
</feature>
<evidence type="ECO:0000256" key="1">
    <source>
        <dbReference type="SAM" id="Coils"/>
    </source>
</evidence>
<dbReference type="Proteomes" id="UP000019373">
    <property type="component" value="Unassembled WGS sequence"/>
</dbReference>
<dbReference type="eggNOG" id="ENOG502SSYB">
    <property type="taxonomic scope" value="Eukaryota"/>
</dbReference>
<sequence>MPDLNKFHWGRNHPKKKAAKVTEPISGDRHRSHRSPEAEELSSIAASIRCVIDLECLSEQGSSVSDQVSHLVNAHLVLKQEVGDLKKERVKPGTMNQEAQKPKAEWRDQAAQYSTHIREEHDLQVQPRREPEMQTCCANQIIDLKKRYEKEEQRVSEEHEVKVQGLQREIESLEMRAEEQRKAFIFEKIELEKIHKTKQDELRREEQRVGNEHKVKVQGLQRKIQSLEMCAEEQEKAFIFEKMKLEKIHRTKQDEQRREEQRVGNEHKVKVQSLQRKIQSLEMCAEEQEKAFIFEKMKLEKIHRTKQDEQRREERRVSKEHEVKVQSLQGKIQSLEMYAEEQEKAFIFEKMKLEEIYKTKQNELREQSKALESRLKQAHDQEQERLQKCIQSRNKALIARDNFSPITDGELKSMFSDLVGEVDALARLKWTLNESPWTNNLQGQLSDNPKRLQKQILQDTIWNALFENVFCSPFRVFRNEGTVLEFQWNKAFGADPKTDNDLYTWPQPSFDAERWRYETMSQGQEALRNLTSEYDPRTKLREGFQSSMMIIRERLGEAFMMVSKIDEKTEQDIKKIAEKAANMWVVFGTQRCRLLVAMKDLKTIEEVKEGPGKQDKSVELITRPGLRRIGDAEGKSWDKEQTVAGCEGEIRKILYSCQ</sequence>
<evidence type="ECO:0000313" key="3">
    <source>
        <dbReference type="EMBL" id="ERF69672.1"/>
    </source>
</evidence>
<name>U1FXQ6_ENDPU</name>
<evidence type="ECO:0000256" key="2">
    <source>
        <dbReference type="SAM" id="MobiDB-lite"/>
    </source>
</evidence>
<feature type="coiled-coil region" evidence="1">
    <location>
        <begin position="138"/>
        <end position="237"/>
    </location>
</feature>
<dbReference type="OrthoDB" id="5430054at2759"/>
<dbReference type="GeneID" id="19238703"/>
<dbReference type="EMBL" id="KE721401">
    <property type="protein sequence ID" value="ERF69672.1"/>
    <property type="molecule type" value="Genomic_DNA"/>
</dbReference>
<dbReference type="RefSeq" id="XP_007804702.1">
    <property type="nucleotide sequence ID" value="XM_007806511.1"/>
</dbReference>
<feature type="coiled-coil region" evidence="1">
    <location>
        <begin position="325"/>
        <end position="381"/>
    </location>
</feature>
<accession>U1FXQ6</accession>
<keyword evidence="1" id="KW-0175">Coiled coil</keyword>
<evidence type="ECO:0000313" key="4">
    <source>
        <dbReference type="Proteomes" id="UP000019373"/>
    </source>
</evidence>
<organism evidence="3 4">
    <name type="scientific">Endocarpon pusillum (strain Z07020 / HMAS-L-300199)</name>
    <name type="common">Lichen-forming fungus</name>
    <dbReference type="NCBI Taxonomy" id="1263415"/>
    <lineage>
        <taxon>Eukaryota</taxon>
        <taxon>Fungi</taxon>
        <taxon>Dikarya</taxon>
        <taxon>Ascomycota</taxon>
        <taxon>Pezizomycotina</taxon>
        <taxon>Eurotiomycetes</taxon>
        <taxon>Chaetothyriomycetidae</taxon>
        <taxon>Verrucariales</taxon>
        <taxon>Verrucariaceae</taxon>
        <taxon>Endocarpon</taxon>
    </lineage>
</organism>